<name>A0A151MIQ3_ALLMI</name>
<organism evidence="1 2">
    <name type="scientific">Alligator mississippiensis</name>
    <name type="common">American alligator</name>
    <dbReference type="NCBI Taxonomy" id="8496"/>
    <lineage>
        <taxon>Eukaryota</taxon>
        <taxon>Metazoa</taxon>
        <taxon>Chordata</taxon>
        <taxon>Craniata</taxon>
        <taxon>Vertebrata</taxon>
        <taxon>Euteleostomi</taxon>
        <taxon>Archelosauria</taxon>
        <taxon>Archosauria</taxon>
        <taxon>Crocodylia</taxon>
        <taxon>Alligatoridae</taxon>
        <taxon>Alligatorinae</taxon>
        <taxon>Alligator</taxon>
    </lineage>
</organism>
<evidence type="ECO:0000313" key="2">
    <source>
        <dbReference type="Proteomes" id="UP000050525"/>
    </source>
</evidence>
<comment type="caution">
    <text evidence="1">The sequence shown here is derived from an EMBL/GenBank/DDBJ whole genome shotgun (WGS) entry which is preliminary data.</text>
</comment>
<keyword evidence="2" id="KW-1185">Reference proteome</keyword>
<gene>
    <name evidence="1" type="ORF">Y1Q_0002042</name>
</gene>
<sequence>MPAEAPDEATNPKYRIFLYRMVDVILRSYGYEHRITSSCLLWMQLTCEMVPSLYDAVGTSGSPERRACCTYVLAWSILVWRCLESTAPFQNQRAESWGVTSKNMTTQCLKLGRWHLPGSLDLMIQANLQKKRSQSHLQL</sequence>
<accession>A0A151MIQ3</accession>
<reference evidence="1 2" key="1">
    <citation type="journal article" date="2012" name="Genome Biol.">
        <title>Sequencing three crocodilian genomes to illuminate the evolution of archosaurs and amniotes.</title>
        <authorList>
            <person name="St John J.A."/>
            <person name="Braun E.L."/>
            <person name="Isberg S.R."/>
            <person name="Miles L.G."/>
            <person name="Chong A.Y."/>
            <person name="Gongora J."/>
            <person name="Dalzell P."/>
            <person name="Moran C."/>
            <person name="Bed'hom B."/>
            <person name="Abzhanov A."/>
            <person name="Burgess S.C."/>
            <person name="Cooksey A.M."/>
            <person name="Castoe T.A."/>
            <person name="Crawford N.G."/>
            <person name="Densmore L.D."/>
            <person name="Drew J.C."/>
            <person name="Edwards S.V."/>
            <person name="Faircloth B.C."/>
            <person name="Fujita M.K."/>
            <person name="Greenwold M.J."/>
            <person name="Hoffmann F.G."/>
            <person name="Howard J.M."/>
            <person name="Iguchi T."/>
            <person name="Janes D.E."/>
            <person name="Khan S.Y."/>
            <person name="Kohno S."/>
            <person name="de Koning A.J."/>
            <person name="Lance S.L."/>
            <person name="McCarthy F.M."/>
            <person name="McCormack J.E."/>
            <person name="Merchant M.E."/>
            <person name="Peterson D.G."/>
            <person name="Pollock D.D."/>
            <person name="Pourmand N."/>
            <person name="Raney B.J."/>
            <person name="Roessler K.A."/>
            <person name="Sanford J.R."/>
            <person name="Sawyer R.H."/>
            <person name="Schmidt C.J."/>
            <person name="Triplett E.W."/>
            <person name="Tuberville T.D."/>
            <person name="Venegas-Anaya M."/>
            <person name="Howard J.T."/>
            <person name="Jarvis E.D."/>
            <person name="Guillette L.J.Jr."/>
            <person name="Glenn T.C."/>
            <person name="Green R.E."/>
            <person name="Ray D.A."/>
        </authorList>
    </citation>
    <scope>NUCLEOTIDE SEQUENCE [LARGE SCALE GENOMIC DNA]</scope>
    <source>
        <strain evidence="1">KSC_2009_1</strain>
    </source>
</reference>
<protein>
    <submittedName>
        <fullName evidence="1">Uncharacterized protein</fullName>
    </submittedName>
</protein>
<dbReference type="EMBL" id="AKHW03006071">
    <property type="protein sequence ID" value="KYO24408.1"/>
    <property type="molecule type" value="Genomic_DNA"/>
</dbReference>
<proteinExistence type="predicted"/>
<dbReference type="Proteomes" id="UP000050525">
    <property type="component" value="Unassembled WGS sequence"/>
</dbReference>
<evidence type="ECO:0000313" key="1">
    <source>
        <dbReference type="EMBL" id="KYO24408.1"/>
    </source>
</evidence>
<dbReference type="AlphaFoldDB" id="A0A151MIQ3"/>